<dbReference type="CDD" id="cd05013">
    <property type="entry name" value="SIS_RpiR"/>
    <property type="match status" value="1"/>
</dbReference>
<reference evidence="6 7" key="1">
    <citation type="submission" date="2018-11" db="EMBL/GenBank/DDBJ databases">
        <authorList>
            <person name="Ye M.-Q."/>
            <person name="Du Z.-J."/>
        </authorList>
    </citation>
    <scope>NUCLEOTIDE SEQUENCE [LARGE SCALE GENOMIC DNA]</scope>
    <source>
        <strain evidence="6 7">U0105</strain>
    </source>
</reference>
<evidence type="ECO:0000256" key="3">
    <source>
        <dbReference type="ARBA" id="ARBA00023163"/>
    </source>
</evidence>
<dbReference type="PANTHER" id="PTHR30514">
    <property type="entry name" value="GLUCOKINASE"/>
    <property type="match status" value="1"/>
</dbReference>
<dbReference type="OrthoDB" id="257751at2"/>
<keyword evidence="7" id="KW-1185">Reference proteome</keyword>
<dbReference type="GO" id="GO:1901135">
    <property type="term" value="P:carbohydrate derivative metabolic process"/>
    <property type="evidence" value="ECO:0007669"/>
    <property type="project" value="InterPro"/>
</dbReference>
<keyword evidence="2" id="KW-0238">DNA-binding</keyword>
<dbReference type="Pfam" id="PF01418">
    <property type="entry name" value="HTH_6"/>
    <property type="match status" value="1"/>
</dbReference>
<evidence type="ECO:0000256" key="1">
    <source>
        <dbReference type="ARBA" id="ARBA00023015"/>
    </source>
</evidence>
<evidence type="ECO:0000259" key="5">
    <source>
        <dbReference type="PROSITE" id="PS51464"/>
    </source>
</evidence>
<gene>
    <name evidence="6" type="ORF">DRW07_00980</name>
</gene>
<dbReference type="GO" id="GO:0003677">
    <property type="term" value="F:DNA binding"/>
    <property type="evidence" value="ECO:0007669"/>
    <property type="project" value="UniProtKB-KW"/>
</dbReference>
<dbReference type="GO" id="GO:0097367">
    <property type="term" value="F:carbohydrate derivative binding"/>
    <property type="evidence" value="ECO:0007669"/>
    <property type="project" value="InterPro"/>
</dbReference>
<dbReference type="InterPro" id="IPR035472">
    <property type="entry name" value="RpiR-like_SIS"/>
</dbReference>
<dbReference type="InterPro" id="IPR047640">
    <property type="entry name" value="RpiR-like"/>
</dbReference>
<dbReference type="Proteomes" id="UP000275281">
    <property type="component" value="Unassembled WGS sequence"/>
</dbReference>
<dbReference type="InterPro" id="IPR000281">
    <property type="entry name" value="HTH_RpiR"/>
</dbReference>
<protein>
    <submittedName>
        <fullName evidence="6">MurR/RpiR family transcriptional regulator</fullName>
    </submittedName>
</protein>
<dbReference type="SUPFAM" id="SSF46689">
    <property type="entry name" value="Homeodomain-like"/>
    <property type="match status" value="1"/>
</dbReference>
<dbReference type="EMBL" id="RPOK01000001">
    <property type="protein sequence ID" value="RPJ68019.1"/>
    <property type="molecule type" value="Genomic_DNA"/>
</dbReference>
<sequence>MSYEIDVVSKISEIYNHLSDAEQKVATVILDDLVFAANASITEIASKAEVSEATITRFAKSVNCKNVRSLKLKLAQSVAVGQRFISESKVEPSGIFGIYESIKKNLDDNAKLMSEDLINTIVDRFQEARQVFAYGVGGGSTIMAQETQYRLFRLGFSVTAYSDPVLMRMASSTVNQNDVIFCLSLSGCSPDVCEAAQIAQQYGATIVSITQKGSPLAQNSDFLIPIETEETDYIFSPSTSRYAMLAAIDVLVTELAVKRKRTSREKLRRIKLTLDHHFHGNDRLPLGD</sequence>
<dbReference type="AlphaFoldDB" id="A0A3N5Y9N2"/>
<feature type="domain" description="SIS" evidence="5">
    <location>
        <begin position="121"/>
        <end position="261"/>
    </location>
</feature>
<dbReference type="PROSITE" id="PS51071">
    <property type="entry name" value="HTH_RPIR"/>
    <property type="match status" value="1"/>
</dbReference>
<comment type="caution">
    <text evidence="6">The sequence shown here is derived from an EMBL/GenBank/DDBJ whole genome shotgun (WGS) entry which is preliminary data.</text>
</comment>
<dbReference type="InterPro" id="IPR046348">
    <property type="entry name" value="SIS_dom_sf"/>
</dbReference>
<evidence type="ECO:0000256" key="2">
    <source>
        <dbReference type="ARBA" id="ARBA00023125"/>
    </source>
</evidence>
<dbReference type="InterPro" id="IPR001347">
    <property type="entry name" value="SIS_dom"/>
</dbReference>
<dbReference type="Pfam" id="PF01380">
    <property type="entry name" value="SIS"/>
    <property type="match status" value="1"/>
</dbReference>
<evidence type="ECO:0000313" key="6">
    <source>
        <dbReference type="EMBL" id="RPJ68019.1"/>
    </source>
</evidence>
<dbReference type="GO" id="GO:0003700">
    <property type="term" value="F:DNA-binding transcription factor activity"/>
    <property type="evidence" value="ECO:0007669"/>
    <property type="project" value="InterPro"/>
</dbReference>
<feature type="domain" description="HTH rpiR-type" evidence="4">
    <location>
        <begin position="5"/>
        <end position="81"/>
    </location>
</feature>
<organism evidence="6 7">
    <name type="scientific">Alteromonas sediminis</name>
    <dbReference type="NCBI Taxonomy" id="2259342"/>
    <lineage>
        <taxon>Bacteria</taxon>
        <taxon>Pseudomonadati</taxon>
        <taxon>Pseudomonadota</taxon>
        <taxon>Gammaproteobacteria</taxon>
        <taxon>Alteromonadales</taxon>
        <taxon>Alteromonadaceae</taxon>
        <taxon>Alteromonas/Salinimonas group</taxon>
        <taxon>Alteromonas</taxon>
    </lineage>
</organism>
<dbReference type="RefSeq" id="WP_124026021.1">
    <property type="nucleotide sequence ID" value="NZ_JBHRSN010000005.1"/>
</dbReference>
<evidence type="ECO:0000259" key="4">
    <source>
        <dbReference type="PROSITE" id="PS51071"/>
    </source>
</evidence>
<proteinExistence type="predicted"/>
<dbReference type="Gene3D" id="3.40.50.10490">
    <property type="entry name" value="Glucose-6-phosphate isomerase like protein, domain 1"/>
    <property type="match status" value="1"/>
</dbReference>
<dbReference type="PROSITE" id="PS51464">
    <property type="entry name" value="SIS"/>
    <property type="match status" value="1"/>
</dbReference>
<keyword evidence="3" id="KW-0804">Transcription</keyword>
<dbReference type="SUPFAM" id="SSF53697">
    <property type="entry name" value="SIS domain"/>
    <property type="match status" value="1"/>
</dbReference>
<accession>A0A3N5Y9N2</accession>
<evidence type="ECO:0000313" key="7">
    <source>
        <dbReference type="Proteomes" id="UP000275281"/>
    </source>
</evidence>
<dbReference type="Gene3D" id="1.10.10.10">
    <property type="entry name" value="Winged helix-like DNA-binding domain superfamily/Winged helix DNA-binding domain"/>
    <property type="match status" value="1"/>
</dbReference>
<keyword evidence="1" id="KW-0805">Transcription regulation</keyword>
<name>A0A3N5Y9N2_9ALTE</name>
<dbReference type="InterPro" id="IPR036388">
    <property type="entry name" value="WH-like_DNA-bd_sf"/>
</dbReference>
<dbReference type="InterPro" id="IPR009057">
    <property type="entry name" value="Homeodomain-like_sf"/>
</dbReference>
<dbReference type="PANTHER" id="PTHR30514:SF1">
    <property type="entry name" value="HTH-TYPE TRANSCRIPTIONAL REGULATOR HEXR-RELATED"/>
    <property type="match status" value="1"/>
</dbReference>